<keyword evidence="3" id="KW-1185">Reference proteome</keyword>
<feature type="compositionally biased region" description="Basic and acidic residues" evidence="1">
    <location>
        <begin position="14"/>
        <end position="23"/>
    </location>
</feature>
<dbReference type="EMBL" id="CP133614">
    <property type="protein sequence ID" value="WMV21004.1"/>
    <property type="molecule type" value="Genomic_DNA"/>
</dbReference>
<dbReference type="AlphaFoldDB" id="A0AAF0QJE5"/>
<name>A0AAF0QJE5_SOLVR</name>
<evidence type="ECO:0000313" key="2">
    <source>
        <dbReference type="EMBL" id="WMV21004.1"/>
    </source>
</evidence>
<protein>
    <submittedName>
        <fullName evidence="2">Uncharacterized protein</fullName>
    </submittedName>
</protein>
<feature type="region of interest" description="Disordered" evidence="1">
    <location>
        <begin position="1"/>
        <end position="23"/>
    </location>
</feature>
<evidence type="ECO:0000313" key="3">
    <source>
        <dbReference type="Proteomes" id="UP001234989"/>
    </source>
</evidence>
<reference evidence="2" key="1">
    <citation type="submission" date="2023-08" db="EMBL/GenBank/DDBJ databases">
        <title>A de novo genome assembly of Solanum verrucosum Schlechtendal, a Mexican diploid species geographically isolated from the other diploid A-genome species in potato relatives.</title>
        <authorList>
            <person name="Hosaka K."/>
        </authorList>
    </citation>
    <scope>NUCLEOTIDE SEQUENCE</scope>
    <source>
        <tissue evidence="2">Young leaves</tissue>
    </source>
</reference>
<proteinExistence type="predicted"/>
<sequence>MRWRHVGRISNGSVREDKDGTERARTRASWARSVRCCWTGSVSGSSRLCSRWEEERSGGGGSVWYCCTYYWWAGFLWKCFGVGLLKRIDPKRLLNWSTLFKFHLCKVIIGKQ</sequence>
<gene>
    <name evidence="2" type="ORF">MTR67_014389</name>
</gene>
<organism evidence="2 3">
    <name type="scientific">Solanum verrucosum</name>
    <dbReference type="NCBI Taxonomy" id="315347"/>
    <lineage>
        <taxon>Eukaryota</taxon>
        <taxon>Viridiplantae</taxon>
        <taxon>Streptophyta</taxon>
        <taxon>Embryophyta</taxon>
        <taxon>Tracheophyta</taxon>
        <taxon>Spermatophyta</taxon>
        <taxon>Magnoliopsida</taxon>
        <taxon>eudicotyledons</taxon>
        <taxon>Gunneridae</taxon>
        <taxon>Pentapetalae</taxon>
        <taxon>asterids</taxon>
        <taxon>lamiids</taxon>
        <taxon>Solanales</taxon>
        <taxon>Solanaceae</taxon>
        <taxon>Solanoideae</taxon>
        <taxon>Solaneae</taxon>
        <taxon>Solanum</taxon>
    </lineage>
</organism>
<dbReference type="Proteomes" id="UP001234989">
    <property type="component" value="Chromosome 3"/>
</dbReference>
<evidence type="ECO:0000256" key="1">
    <source>
        <dbReference type="SAM" id="MobiDB-lite"/>
    </source>
</evidence>
<accession>A0AAF0QJE5</accession>